<dbReference type="InterPro" id="IPR016181">
    <property type="entry name" value="Acyl_CoA_acyltransferase"/>
</dbReference>
<evidence type="ECO:0000256" key="1">
    <source>
        <dbReference type="ARBA" id="ARBA00022679"/>
    </source>
</evidence>
<proteinExistence type="predicted"/>
<dbReference type="Gene3D" id="3.40.630.30">
    <property type="match status" value="1"/>
</dbReference>
<accession>A0A9Q9I9W7</accession>
<dbReference type="KEGG" id="daur:Daura_26325"/>
<evidence type="ECO:0000259" key="3">
    <source>
        <dbReference type="PROSITE" id="PS51186"/>
    </source>
</evidence>
<evidence type="ECO:0000313" key="5">
    <source>
        <dbReference type="Proteomes" id="UP001058003"/>
    </source>
</evidence>
<keyword evidence="1" id="KW-0808">Transferase</keyword>
<dbReference type="Pfam" id="PF00583">
    <property type="entry name" value="Acetyltransf_1"/>
    <property type="match status" value="1"/>
</dbReference>
<organism evidence="4 5">
    <name type="scientific">Dactylosporangium aurantiacum</name>
    <dbReference type="NCBI Taxonomy" id="35754"/>
    <lineage>
        <taxon>Bacteria</taxon>
        <taxon>Bacillati</taxon>
        <taxon>Actinomycetota</taxon>
        <taxon>Actinomycetes</taxon>
        <taxon>Micromonosporales</taxon>
        <taxon>Micromonosporaceae</taxon>
        <taxon>Dactylosporangium</taxon>
    </lineage>
</organism>
<keyword evidence="2" id="KW-0012">Acyltransferase</keyword>
<dbReference type="PANTHER" id="PTHR43877:SF2">
    <property type="entry name" value="AMINOALKYLPHOSPHONATE N-ACETYLTRANSFERASE-RELATED"/>
    <property type="match status" value="1"/>
</dbReference>
<dbReference type="PANTHER" id="PTHR43877">
    <property type="entry name" value="AMINOALKYLPHOSPHONATE N-ACETYLTRANSFERASE-RELATED-RELATED"/>
    <property type="match status" value="1"/>
</dbReference>
<feature type="domain" description="N-acetyltransferase" evidence="3">
    <location>
        <begin position="24"/>
        <end position="163"/>
    </location>
</feature>
<dbReference type="AlphaFoldDB" id="A0A9Q9I9W7"/>
<dbReference type="PROSITE" id="PS51186">
    <property type="entry name" value="GNAT"/>
    <property type="match status" value="1"/>
</dbReference>
<dbReference type="Proteomes" id="UP001058003">
    <property type="component" value="Chromosome"/>
</dbReference>
<sequence>MTAVPSPGNWQTRALTGDEWQVKRRLRLAALLDSPAAFASSHAREAGRSETQWRDWPPHGSAFAVFAGAEPVGIACAWTTPAQPGVTHLISMWVYPAARGQRVAGRLVDAVAGWARQRGSCRVELEVAAGNDAAMRTYARAGFTATGREPFTAGGTVLELRLT</sequence>
<evidence type="ECO:0000256" key="2">
    <source>
        <dbReference type="ARBA" id="ARBA00023315"/>
    </source>
</evidence>
<dbReference type="EMBL" id="CP073767">
    <property type="protein sequence ID" value="UWZ50358.1"/>
    <property type="molecule type" value="Genomic_DNA"/>
</dbReference>
<gene>
    <name evidence="4" type="ORF">Daura_26325</name>
</gene>
<evidence type="ECO:0000313" key="4">
    <source>
        <dbReference type="EMBL" id="UWZ50358.1"/>
    </source>
</evidence>
<protein>
    <submittedName>
        <fullName evidence="4">GNAT family N-acetyltransferase</fullName>
    </submittedName>
</protein>
<reference evidence="4" key="1">
    <citation type="submission" date="2021-04" db="EMBL/GenBank/DDBJ databases">
        <title>Dactylosporangium aurantiacum NRRL B-8018 full assembly.</title>
        <authorList>
            <person name="Hartkoorn R.C."/>
            <person name="Beaudoing E."/>
            <person name="Hot D."/>
        </authorList>
    </citation>
    <scope>NUCLEOTIDE SEQUENCE</scope>
    <source>
        <strain evidence="4">NRRL B-8018</strain>
    </source>
</reference>
<dbReference type="InterPro" id="IPR050832">
    <property type="entry name" value="Bact_Acetyltransf"/>
</dbReference>
<dbReference type="InterPro" id="IPR000182">
    <property type="entry name" value="GNAT_dom"/>
</dbReference>
<dbReference type="GO" id="GO:0016747">
    <property type="term" value="F:acyltransferase activity, transferring groups other than amino-acyl groups"/>
    <property type="evidence" value="ECO:0007669"/>
    <property type="project" value="InterPro"/>
</dbReference>
<name>A0A9Q9I9W7_9ACTN</name>
<dbReference type="CDD" id="cd04301">
    <property type="entry name" value="NAT_SF"/>
    <property type="match status" value="1"/>
</dbReference>
<dbReference type="RefSeq" id="WP_052388008.1">
    <property type="nucleotide sequence ID" value="NZ_CP073767.1"/>
</dbReference>
<dbReference type="OrthoDB" id="9799092at2"/>
<keyword evidence="5" id="KW-1185">Reference proteome</keyword>
<dbReference type="SUPFAM" id="SSF55729">
    <property type="entry name" value="Acyl-CoA N-acyltransferases (Nat)"/>
    <property type="match status" value="1"/>
</dbReference>